<organism evidence="5 6">
    <name type="scientific">Candidatus Lucifugimonas marina</name>
    <dbReference type="NCBI Taxonomy" id="3038979"/>
    <lineage>
        <taxon>Bacteria</taxon>
        <taxon>Bacillati</taxon>
        <taxon>Chloroflexota</taxon>
        <taxon>Dehalococcoidia</taxon>
        <taxon>SAR202 cluster</taxon>
        <taxon>Candidatus Lucifugimonadales</taxon>
        <taxon>Candidatus Lucifugimonadaceae</taxon>
        <taxon>Candidatus Lucifugimonas</taxon>
    </lineage>
</organism>
<dbReference type="PRINTS" id="PR00081">
    <property type="entry name" value="GDHRDH"/>
</dbReference>
<dbReference type="AlphaFoldDB" id="A0AAJ5ZGA3"/>
<evidence type="ECO:0000313" key="7">
    <source>
        <dbReference type="Proteomes" id="UP001321249"/>
    </source>
</evidence>
<dbReference type="PANTHER" id="PTHR42879:SF2">
    <property type="entry name" value="3-OXOACYL-[ACYL-CARRIER-PROTEIN] REDUCTASE FABG"/>
    <property type="match status" value="1"/>
</dbReference>
<dbReference type="SUPFAM" id="SSF51735">
    <property type="entry name" value="NAD(P)-binding Rossmann-fold domains"/>
    <property type="match status" value="1"/>
</dbReference>
<dbReference type="GO" id="GO:0016491">
    <property type="term" value="F:oxidoreductase activity"/>
    <property type="evidence" value="ECO:0007669"/>
    <property type="project" value="UniProtKB-KW"/>
</dbReference>
<keyword evidence="2" id="KW-0560">Oxidoreductase</keyword>
<evidence type="ECO:0000256" key="2">
    <source>
        <dbReference type="ARBA" id="ARBA00023002"/>
    </source>
</evidence>
<gene>
    <name evidence="4" type="ORF">GKO46_07035</name>
    <name evidence="5" type="ORF">GKO48_01040</name>
</gene>
<dbReference type="PANTHER" id="PTHR42879">
    <property type="entry name" value="3-OXOACYL-(ACYL-CARRIER-PROTEIN) REDUCTASE"/>
    <property type="match status" value="1"/>
</dbReference>
<evidence type="ECO:0000313" key="5">
    <source>
        <dbReference type="EMBL" id="WFG38251.1"/>
    </source>
</evidence>
<evidence type="ECO:0000256" key="1">
    <source>
        <dbReference type="ARBA" id="ARBA00006484"/>
    </source>
</evidence>
<comment type="similarity">
    <text evidence="1 3">Belongs to the short-chain dehydrogenases/reductases (SDR) family.</text>
</comment>
<dbReference type="Proteomes" id="UP001321249">
    <property type="component" value="Unassembled WGS sequence"/>
</dbReference>
<proteinExistence type="inferred from homology"/>
<dbReference type="EMBL" id="WMBE01000002">
    <property type="protein sequence ID" value="MDG0866829.1"/>
    <property type="molecule type" value="Genomic_DNA"/>
</dbReference>
<reference evidence="6 7" key="1">
    <citation type="submission" date="2019-11" db="EMBL/GenBank/DDBJ databases">
        <authorList>
            <person name="Cho J.-C."/>
        </authorList>
    </citation>
    <scope>NUCLEOTIDE SEQUENCE [LARGE SCALE GENOMIC DNA]</scope>
    <source>
        <strain evidence="5 6">JH1073</strain>
        <strain evidence="4 7">JH702</strain>
    </source>
</reference>
<dbReference type="Proteomes" id="UP001219901">
    <property type="component" value="Chromosome"/>
</dbReference>
<dbReference type="CDD" id="cd05233">
    <property type="entry name" value="SDR_c"/>
    <property type="match status" value="1"/>
</dbReference>
<dbReference type="PROSITE" id="PS00061">
    <property type="entry name" value="ADH_SHORT"/>
    <property type="match status" value="1"/>
</dbReference>
<protein>
    <submittedName>
        <fullName evidence="5">SDR family NAD(P)-dependent oxidoreductase</fullName>
    </submittedName>
</protein>
<evidence type="ECO:0000256" key="3">
    <source>
        <dbReference type="RuleBase" id="RU000363"/>
    </source>
</evidence>
<keyword evidence="6" id="KW-1185">Reference proteome</keyword>
<dbReference type="PRINTS" id="PR00080">
    <property type="entry name" value="SDRFAMILY"/>
</dbReference>
<name>A0AAJ5ZGA3_9CHLR</name>
<dbReference type="InterPro" id="IPR050259">
    <property type="entry name" value="SDR"/>
</dbReference>
<dbReference type="Gene3D" id="3.40.50.720">
    <property type="entry name" value="NAD(P)-binding Rossmann-like Domain"/>
    <property type="match status" value="1"/>
</dbReference>
<dbReference type="FunFam" id="3.40.50.720:FF:000084">
    <property type="entry name" value="Short-chain dehydrogenase reductase"/>
    <property type="match status" value="1"/>
</dbReference>
<sequence>MFADLSGKIALVTGGGQGLGLGIVLKLAGQGADIAIADLSEENAAAAAKQVEALGQKAYTAKMDVSDKDSVIAAVDKINSEAGQIDILVNNAGVAGAPGSTGTGFRDEDWDFTWKINVKGLADVTEAVLPQMRERKDGKIINISSVAAKAAKYQTAYYATTKMAVVAYTQALAREFAIENINVNAVAPGRIWTQFHQDWMKEREALGDEAVIGKEKYDVFMGALKEVIPMGRPQEPSDIGALVTFLASEEARNITGQTIQCDGGQVMQ</sequence>
<evidence type="ECO:0000313" key="6">
    <source>
        <dbReference type="Proteomes" id="UP001219901"/>
    </source>
</evidence>
<dbReference type="RefSeq" id="WP_342824591.1">
    <property type="nucleotide sequence ID" value="NZ_CP046146.1"/>
</dbReference>
<dbReference type="GO" id="GO:0032787">
    <property type="term" value="P:monocarboxylic acid metabolic process"/>
    <property type="evidence" value="ECO:0007669"/>
    <property type="project" value="UniProtKB-ARBA"/>
</dbReference>
<dbReference type="EMBL" id="CP046147">
    <property type="protein sequence ID" value="WFG38251.1"/>
    <property type="molecule type" value="Genomic_DNA"/>
</dbReference>
<reference evidence="6" key="3">
    <citation type="submission" date="2023-06" db="EMBL/GenBank/DDBJ databases">
        <title>Pangenomics reveal diversification of enzyme families and niche specialization in globally abundant SAR202 bacteria.</title>
        <authorList>
            <person name="Saw J.H.W."/>
        </authorList>
    </citation>
    <scope>NUCLEOTIDE SEQUENCE [LARGE SCALE GENOMIC DNA]</scope>
    <source>
        <strain evidence="6">JH1073</strain>
    </source>
</reference>
<evidence type="ECO:0000313" key="4">
    <source>
        <dbReference type="EMBL" id="MDG0866829.1"/>
    </source>
</evidence>
<reference evidence="5" key="2">
    <citation type="journal article" date="2023" name="Nat. Commun.">
        <title>Cultivation of marine bacteria of the SAR202 clade.</title>
        <authorList>
            <person name="Lim Y."/>
            <person name="Seo J.H."/>
            <person name="Giovannoni S.J."/>
            <person name="Kang I."/>
            <person name="Cho J.C."/>
        </authorList>
    </citation>
    <scope>NUCLEOTIDE SEQUENCE</scope>
    <source>
        <strain evidence="5">JH1073</strain>
    </source>
</reference>
<dbReference type="InterPro" id="IPR036291">
    <property type="entry name" value="NAD(P)-bd_dom_sf"/>
</dbReference>
<dbReference type="InterPro" id="IPR002347">
    <property type="entry name" value="SDR_fam"/>
</dbReference>
<accession>A0AAJ5ZGA3</accession>
<dbReference type="Pfam" id="PF00106">
    <property type="entry name" value="adh_short"/>
    <property type="match status" value="1"/>
</dbReference>
<dbReference type="InterPro" id="IPR020904">
    <property type="entry name" value="Sc_DH/Rdtase_CS"/>
</dbReference>